<evidence type="ECO:0000313" key="2">
    <source>
        <dbReference type="EMBL" id="SFV00512.1"/>
    </source>
</evidence>
<keyword evidence="3" id="KW-1185">Reference proteome</keyword>
<name>A0A1I7KSQ9_9BURK</name>
<feature type="region of interest" description="Disordered" evidence="1">
    <location>
        <begin position="1"/>
        <end position="28"/>
    </location>
</feature>
<gene>
    <name evidence="2" type="ORF">SAMN04489707_107011</name>
</gene>
<proteinExistence type="predicted"/>
<dbReference type="RefSeq" id="WP_054258010.1">
    <property type="nucleotide sequence ID" value="NZ_CYIG01000075.1"/>
</dbReference>
<dbReference type="Proteomes" id="UP000183656">
    <property type="component" value="Unassembled WGS sequence"/>
</dbReference>
<organism evidence="2 3">
    <name type="scientific">Paenacidovorax caeni</name>
    <dbReference type="NCBI Taxonomy" id="343013"/>
    <lineage>
        <taxon>Bacteria</taxon>
        <taxon>Pseudomonadati</taxon>
        <taxon>Pseudomonadota</taxon>
        <taxon>Betaproteobacteria</taxon>
        <taxon>Burkholderiales</taxon>
        <taxon>Comamonadaceae</taxon>
        <taxon>Paenacidovorax</taxon>
    </lineage>
</organism>
<accession>A0A1I7KSQ9</accession>
<protein>
    <submittedName>
        <fullName evidence="2">Uncharacterized protein</fullName>
    </submittedName>
</protein>
<dbReference type="EMBL" id="FPBX01000070">
    <property type="protein sequence ID" value="SFV00512.1"/>
    <property type="molecule type" value="Genomic_DNA"/>
</dbReference>
<evidence type="ECO:0000256" key="1">
    <source>
        <dbReference type="SAM" id="MobiDB-lite"/>
    </source>
</evidence>
<dbReference type="OrthoDB" id="10006472at2"/>
<reference evidence="2 3" key="1">
    <citation type="submission" date="2016-10" db="EMBL/GenBank/DDBJ databases">
        <authorList>
            <person name="de Groot N.N."/>
        </authorList>
    </citation>
    <scope>NUCLEOTIDE SEQUENCE [LARGE SCALE GENOMIC DNA]</scope>
    <source>
        <strain evidence="2 3">R-24608</strain>
    </source>
</reference>
<evidence type="ECO:0000313" key="3">
    <source>
        <dbReference type="Proteomes" id="UP000183656"/>
    </source>
</evidence>
<sequence length="101" mass="10990">MPRAQNTTGVHMHAKPAPVPRTSGLQPLPNAARIHTHKLDLRSMPHAEAPAWRTSAPYTCPELRQPTTISPARMAAFALPSRTGATLRFPDGRITHSPLEA</sequence>
<dbReference type="STRING" id="343013.SAMN04489707_107011"/>
<dbReference type="AlphaFoldDB" id="A0A1I7KSQ9"/>